<dbReference type="EMBL" id="FOXS01000016">
    <property type="protein sequence ID" value="SFQ84297.1"/>
    <property type="molecule type" value="Genomic_DNA"/>
</dbReference>
<accession>A0A1I6BTW8</accession>
<evidence type="ECO:0000313" key="2">
    <source>
        <dbReference type="Proteomes" id="UP000199029"/>
    </source>
</evidence>
<protein>
    <submittedName>
        <fullName evidence="1">CDP-6-deoxy-D-xylo-4-hexulose-3-dehydrase</fullName>
    </submittedName>
</protein>
<feature type="non-terminal residue" evidence="1">
    <location>
        <position position="56"/>
    </location>
</feature>
<proteinExistence type="predicted"/>
<gene>
    <name evidence="1" type="ORF">SAMN04515668_5094</name>
</gene>
<keyword evidence="2" id="KW-1185">Reference proteome</keyword>
<sequence>MQKLDQKYKNINETLEAHLEQVIIPNVTKVIVPGVDYIPVTGKVLDAEDLLYGVDA</sequence>
<dbReference type="AlphaFoldDB" id="A0A1I6BTW8"/>
<dbReference type="STRING" id="1227077.SAMN04515668_5094"/>
<reference evidence="2" key="1">
    <citation type="submission" date="2016-10" db="EMBL/GenBank/DDBJ databases">
        <authorList>
            <person name="Varghese N."/>
            <person name="Submissions S."/>
        </authorList>
    </citation>
    <scope>NUCLEOTIDE SEQUENCE [LARGE SCALE GENOMIC DNA]</scope>
    <source>
        <strain evidence="2">OR362-8,ATCC BAA-1266,JCM 13504</strain>
    </source>
</reference>
<dbReference type="Proteomes" id="UP000199029">
    <property type="component" value="Unassembled WGS sequence"/>
</dbReference>
<organism evidence="1 2">
    <name type="scientific">Hymenobacter arizonensis</name>
    <name type="common">Siccationidurans arizonensis</name>
    <dbReference type="NCBI Taxonomy" id="1227077"/>
    <lineage>
        <taxon>Bacteria</taxon>
        <taxon>Pseudomonadati</taxon>
        <taxon>Bacteroidota</taxon>
        <taxon>Cytophagia</taxon>
        <taxon>Cytophagales</taxon>
        <taxon>Hymenobacteraceae</taxon>
        <taxon>Hymenobacter</taxon>
    </lineage>
</organism>
<evidence type="ECO:0000313" key="1">
    <source>
        <dbReference type="EMBL" id="SFQ84297.1"/>
    </source>
</evidence>
<name>A0A1I6BTW8_HYMAR</name>